<keyword evidence="2" id="KW-0238">DNA-binding</keyword>
<dbReference type="PANTHER" id="PTHR30146">
    <property type="entry name" value="LACI-RELATED TRANSCRIPTIONAL REPRESSOR"/>
    <property type="match status" value="1"/>
</dbReference>
<evidence type="ECO:0000313" key="6">
    <source>
        <dbReference type="Proteomes" id="UP000007995"/>
    </source>
</evidence>
<dbReference type="CDD" id="cd06307">
    <property type="entry name" value="PBP1_sugar_binding"/>
    <property type="match status" value="1"/>
</dbReference>
<feature type="domain" description="HTH lacI-type" evidence="4">
    <location>
        <begin position="43"/>
        <end position="97"/>
    </location>
</feature>
<dbReference type="GO" id="GO:0003700">
    <property type="term" value="F:DNA-binding transcription factor activity"/>
    <property type="evidence" value="ECO:0007669"/>
    <property type="project" value="TreeGrafter"/>
</dbReference>
<dbReference type="SMART" id="SM00354">
    <property type="entry name" value="HTH_LACI"/>
    <property type="match status" value="1"/>
</dbReference>
<comment type="caution">
    <text evidence="5">The sequence shown here is derived from an EMBL/GenBank/DDBJ whole genome shotgun (WGS) entry which is preliminary data.</text>
</comment>
<dbReference type="Gene3D" id="1.10.260.40">
    <property type="entry name" value="lambda repressor-like DNA-binding domains"/>
    <property type="match status" value="1"/>
</dbReference>
<keyword evidence="3" id="KW-0804">Transcription</keyword>
<dbReference type="Pfam" id="PF13407">
    <property type="entry name" value="Peripla_BP_4"/>
    <property type="match status" value="1"/>
</dbReference>
<accession>K5CAN1</accession>
<dbReference type="PROSITE" id="PS00356">
    <property type="entry name" value="HTH_LACI_1"/>
    <property type="match status" value="1"/>
</dbReference>
<dbReference type="AlphaFoldDB" id="K5CAN1"/>
<keyword evidence="1" id="KW-0805">Transcription regulation</keyword>
<evidence type="ECO:0000256" key="1">
    <source>
        <dbReference type="ARBA" id="ARBA00023015"/>
    </source>
</evidence>
<evidence type="ECO:0000256" key="3">
    <source>
        <dbReference type="ARBA" id="ARBA00023163"/>
    </source>
</evidence>
<dbReference type="InterPro" id="IPR028082">
    <property type="entry name" value="Peripla_BP_I"/>
</dbReference>
<proteinExistence type="predicted"/>
<dbReference type="GO" id="GO:0000976">
    <property type="term" value="F:transcription cis-regulatory region binding"/>
    <property type="evidence" value="ECO:0007669"/>
    <property type="project" value="TreeGrafter"/>
</dbReference>
<dbReference type="SUPFAM" id="SSF47413">
    <property type="entry name" value="lambda repressor-like DNA-binding domains"/>
    <property type="match status" value="1"/>
</dbReference>
<evidence type="ECO:0000259" key="4">
    <source>
        <dbReference type="PROSITE" id="PS50932"/>
    </source>
</evidence>
<dbReference type="PANTHER" id="PTHR30146:SF144">
    <property type="entry name" value="LACI-FAMILY TRANSCRIPTION REGULATOR"/>
    <property type="match status" value="1"/>
</dbReference>
<dbReference type="Gene3D" id="3.40.50.2300">
    <property type="match status" value="2"/>
</dbReference>
<dbReference type="InterPro" id="IPR025997">
    <property type="entry name" value="SBP_2_dom"/>
</dbReference>
<dbReference type="SUPFAM" id="SSF53822">
    <property type="entry name" value="Periplasmic binding protein-like I"/>
    <property type="match status" value="1"/>
</dbReference>
<evidence type="ECO:0000313" key="5">
    <source>
        <dbReference type="EMBL" id="EKJ89969.1"/>
    </source>
</evidence>
<dbReference type="Pfam" id="PF00356">
    <property type="entry name" value="LacI"/>
    <property type="match status" value="1"/>
</dbReference>
<dbReference type="InterPro" id="IPR010982">
    <property type="entry name" value="Lambda_DNA-bd_dom_sf"/>
</dbReference>
<name>K5CAN1_9BACE</name>
<organism evidence="5 6">
    <name type="scientific">Bacteroides finegoldii CL09T03C10</name>
    <dbReference type="NCBI Taxonomy" id="997888"/>
    <lineage>
        <taxon>Bacteria</taxon>
        <taxon>Pseudomonadati</taxon>
        <taxon>Bacteroidota</taxon>
        <taxon>Bacteroidia</taxon>
        <taxon>Bacteroidales</taxon>
        <taxon>Bacteroidaceae</taxon>
        <taxon>Bacteroides</taxon>
    </lineage>
</organism>
<dbReference type="InterPro" id="IPR000843">
    <property type="entry name" value="HTH_LacI"/>
</dbReference>
<sequence length="391" mass="44722">MVYLLCCVIVCAHTLLHNSIIHFTFVSEKQDTSYYMDKEFSNIRIVDIAKMAGVSVGTVDRVIHNRGRVSEENRKKVQAILEMVHYQPNLMARSLASKKQYHFVAIIPSFTQGEYWEAISEGIDKVAAEMETYNITITKLFFDQYNNKTFDDITRNLLDEKVDGVLIATLFTDSVIRLSQELDRNEIPYVYVDSNIEGQHQLAYFGTESYDAGVIAARLLTDRLSPTSDILMARIVHSGKNDSNQGKNRRDGFCHYLKEVGFSGKLHEVELKISDSVYNFAKLNEIFELNPGIKGAIIFNSTCYILGNYLKAREMQAVKLVGYDLIERNTQLLSEGVITALIAQRPERQGYEGIKSLCNYLLFKQKSEKVNLMPIDILLRENLKYYLNNKL</sequence>
<dbReference type="EMBL" id="AGXW01000012">
    <property type="protein sequence ID" value="EKJ89969.1"/>
    <property type="molecule type" value="Genomic_DNA"/>
</dbReference>
<reference evidence="5 6" key="1">
    <citation type="submission" date="2012-02" db="EMBL/GenBank/DDBJ databases">
        <title>The Genome Sequence of Bacteroides finegoldii CL09T03C10.</title>
        <authorList>
            <consortium name="The Broad Institute Genome Sequencing Platform"/>
            <person name="Earl A."/>
            <person name="Ward D."/>
            <person name="Feldgarden M."/>
            <person name="Gevers D."/>
            <person name="Zitomersky N.L."/>
            <person name="Coyne M.J."/>
            <person name="Comstock L.E."/>
            <person name="Young S.K."/>
            <person name="Zeng Q."/>
            <person name="Gargeya S."/>
            <person name="Fitzgerald M."/>
            <person name="Haas B."/>
            <person name="Abouelleil A."/>
            <person name="Alvarado L."/>
            <person name="Arachchi H.M."/>
            <person name="Berlin A."/>
            <person name="Chapman S.B."/>
            <person name="Gearin G."/>
            <person name="Goldberg J."/>
            <person name="Griggs A."/>
            <person name="Gujja S."/>
            <person name="Hansen M."/>
            <person name="Heiman D."/>
            <person name="Howarth C."/>
            <person name="Larimer J."/>
            <person name="Lui A."/>
            <person name="MacDonald P.J.P."/>
            <person name="McCowen C."/>
            <person name="Montmayeur A."/>
            <person name="Murphy C."/>
            <person name="Neiman D."/>
            <person name="Pearson M."/>
            <person name="Priest M."/>
            <person name="Roberts A."/>
            <person name="Saif S."/>
            <person name="Shea T."/>
            <person name="Sisk P."/>
            <person name="Stolte C."/>
            <person name="Sykes S."/>
            <person name="Wortman J."/>
            <person name="Nusbaum C."/>
            <person name="Birren B."/>
        </authorList>
    </citation>
    <scope>NUCLEOTIDE SEQUENCE [LARGE SCALE GENOMIC DNA]</scope>
    <source>
        <strain evidence="5 6">CL09T03C10</strain>
    </source>
</reference>
<evidence type="ECO:0000256" key="2">
    <source>
        <dbReference type="ARBA" id="ARBA00023125"/>
    </source>
</evidence>
<dbReference type="Proteomes" id="UP000007995">
    <property type="component" value="Unassembled WGS sequence"/>
</dbReference>
<dbReference type="PROSITE" id="PS50932">
    <property type="entry name" value="HTH_LACI_2"/>
    <property type="match status" value="1"/>
</dbReference>
<protein>
    <recommendedName>
        <fullName evidence="4">HTH lacI-type domain-containing protein</fullName>
    </recommendedName>
</protein>
<gene>
    <name evidence="5" type="ORF">HMPREF1057_03510</name>
</gene>
<dbReference type="HOGENOM" id="CLU_037628_0_1_10"/>
<dbReference type="CDD" id="cd01392">
    <property type="entry name" value="HTH_LacI"/>
    <property type="match status" value="1"/>
</dbReference>